<dbReference type="SMART" id="SM01210">
    <property type="entry name" value="GARS_C"/>
    <property type="match status" value="1"/>
</dbReference>
<dbReference type="SUPFAM" id="SSF56059">
    <property type="entry name" value="Glutathione synthetase ATP-binding domain-like"/>
    <property type="match status" value="1"/>
</dbReference>
<dbReference type="InterPro" id="IPR000115">
    <property type="entry name" value="PRibGlycinamide_synth"/>
</dbReference>
<dbReference type="KEGG" id="prf:PeribacterA2_0773"/>
<accession>A0A0S1SXQ1</accession>
<evidence type="ECO:0000313" key="9">
    <source>
        <dbReference type="EMBL" id="ALM13445.1"/>
    </source>
</evidence>
<dbReference type="InterPro" id="IPR020560">
    <property type="entry name" value="PRibGlycinamide_synth_C-dom"/>
</dbReference>
<evidence type="ECO:0000256" key="3">
    <source>
        <dbReference type="ARBA" id="ARBA00022755"/>
    </source>
</evidence>
<dbReference type="Gene3D" id="3.30.470.20">
    <property type="entry name" value="ATP-grasp fold, B domain"/>
    <property type="match status" value="1"/>
</dbReference>
<dbReference type="InterPro" id="IPR011054">
    <property type="entry name" value="Rudment_hybrid_motif"/>
</dbReference>
<feature type="domain" description="Phosphoribosylglycinamide synthetase C-domain" evidence="8">
    <location>
        <begin position="317"/>
        <end position="416"/>
    </location>
</feature>
<reference evidence="9 10" key="2">
    <citation type="journal article" date="2016" name="PeerJ">
        <title>Analysis of five complete genome sequences for members of the class Peribacteria in the recently recognized Peregrinibacteria bacterial phylum.</title>
        <authorList>
            <person name="Anantharaman K."/>
            <person name="Brown C.T."/>
            <person name="Burstein D."/>
            <person name="Castelle C.J."/>
            <person name="Probst A.J."/>
            <person name="Thomas B.C."/>
            <person name="Williams K.H."/>
            <person name="Banfield J.F."/>
        </authorList>
    </citation>
    <scope>NUCLEOTIDE SEQUENCE [LARGE SCALE GENOMIC DNA]</scope>
    <source>
        <strain evidence="9">RIFOXYD1_FULL_PER-ii_59_16</strain>
    </source>
</reference>
<accession>A0A0S1SPX0</accession>
<evidence type="ECO:0000256" key="1">
    <source>
        <dbReference type="ARBA" id="ARBA00022598"/>
    </source>
</evidence>
<name>A0A0S1STK9_9BACT</name>
<evidence type="ECO:0000256" key="4">
    <source>
        <dbReference type="ARBA" id="ARBA00022840"/>
    </source>
</evidence>
<accession>A0A0S1SKP3</accession>
<dbReference type="PATRIC" id="fig|1735161.3.peg.756"/>
<dbReference type="PANTHER" id="PTHR43472">
    <property type="entry name" value="PHOSPHORIBOSYLAMINE--GLYCINE LIGASE"/>
    <property type="match status" value="1"/>
</dbReference>
<dbReference type="EMBL" id="CP013065">
    <property type="protein sequence ID" value="ALM13445.1"/>
    <property type="molecule type" value="Genomic_DNA"/>
</dbReference>
<evidence type="ECO:0000256" key="2">
    <source>
        <dbReference type="ARBA" id="ARBA00022741"/>
    </source>
</evidence>
<evidence type="ECO:0000313" key="10">
    <source>
        <dbReference type="Proteomes" id="UP000069135"/>
    </source>
</evidence>
<evidence type="ECO:0000256" key="5">
    <source>
        <dbReference type="ARBA" id="ARBA00038345"/>
    </source>
</evidence>
<keyword evidence="1 9" id="KW-0436">Ligase</keyword>
<dbReference type="SUPFAM" id="SSF51246">
    <property type="entry name" value="Rudiment single hybrid motif"/>
    <property type="match status" value="1"/>
</dbReference>
<dbReference type="GO" id="GO:0009113">
    <property type="term" value="P:purine nucleobase biosynthetic process"/>
    <property type="evidence" value="ECO:0007669"/>
    <property type="project" value="InterPro"/>
</dbReference>
<dbReference type="SMART" id="SM01209">
    <property type="entry name" value="GARS_A"/>
    <property type="match status" value="1"/>
</dbReference>
<keyword evidence="2" id="KW-0547">Nucleotide-binding</keyword>
<accession>A0A0S1SC62</accession>
<dbReference type="InterPro" id="IPR037123">
    <property type="entry name" value="PRibGlycinamide_synth_C_sf"/>
</dbReference>
<dbReference type="Proteomes" id="UP000069135">
    <property type="component" value="Chromosome"/>
</dbReference>
<proteinExistence type="inferred from homology"/>
<comment type="similarity">
    <text evidence="5">Belongs to the GARS family.</text>
</comment>
<sequence>MSDASKKFLFVSYDGTITDLAWTVSREGHHVRLCLEAPGYQDVGKGFVDVVTDWHKHVDWADIVVFDHIGKGEEAQALRKKGKLCIGGTPYTDKLENDRTFGQEELKRNKVRIIPYQEFRSFNEGIKYVQENPGRYVIKPSGDAQNLKQLLFVGNEDDGSDVVRVLGAYRETWSDTISVFQLQRRVTGVEVAAGAFFNGKKFMEPVCVNFEHKKLFPGELGVSTGEMGTSMFWTARSPIFESVLRPFEQHLAEEGYVGYIDVNCIVNSNGIYPLEFTCRFGFPFICLQEEGITEPMGELLLRMAAGEGNGIKVKRGYQVCALIVVPPFPFNDPKTFESFSEDAVVVFKKKMTEGIHIGDLKQENEEWLITGQEGVALIVSGSGTTMRDAQKQMYTRIQNILISNMYYRTDIGDRWVDDSDKLRSWEYL</sequence>
<reference evidence="10" key="1">
    <citation type="submission" date="2015-10" db="EMBL/GenBank/DDBJ databases">
        <title>Analysis of five complete genome sequences for members of the class Peribacteria in the recently recognized Peregrinibacteria bacterial phylum.</title>
        <authorList>
            <person name="Anantharaman K."/>
            <person name="Brown C.T."/>
            <person name="Burstein D."/>
            <person name="Castelle C.J."/>
            <person name="Probst A.J."/>
            <person name="Thomas B.C."/>
            <person name="Williams K.H."/>
            <person name="Banfield J.F."/>
        </authorList>
    </citation>
    <scope>NUCLEOTIDE SEQUENCE [LARGE SCALE GENOMIC DNA]</scope>
</reference>
<dbReference type="GO" id="GO:0004637">
    <property type="term" value="F:phosphoribosylamine-glycine ligase activity"/>
    <property type="evidence" value="ECO:0007669"/>
    <property type="project" value="InterPro"/>
</dbReference>
<dbReference type="GO" id="GO:0005524">
    <property type="term" value="F:ATP binding"/>
    <property type="evidence" value="ECO:0007669"/>
    <property type="project" value="UniProtKB-KW"/>
</dbReference>
<evidence type="ECO:0000256" key="6">
    <source>
        <dbReference type="ARBA" id="ARBA00042242"/>
    </source>
</evidence>
<protein>
    <recommendedName>
        <fullName evidence="6">Glycinamide ribonucleotide synthetase</fullName>
    </recommendedName>
    <alternativeName>
        <fullName evidence="7">Phosphoribosylglycinamide synthetase</fullName>
    </alternativeName>
</protein>
<keyword evidence="3" id="KW-0658">Purine biosynthesis</keyword>
<dbReference type="PANTHER" id="PTHR43472:SF1">
    <property type="entry name" value="PHOSPHORIBOSYLAMINE--GLYCINE LIGASE, CHLOROPLASTIC"/>
    <property type="match status" value="1"/>
</dbReference>
<evidence type="ECO:0000259" key="8">
    <source>
        <dbReference type="SMART" id="SM01210"/>
    </source>
</evidence>
<dbReference type="GO" id="GO:0006164">
    <property type="term" value="P:purine nucleotide biosynthetic process"/>
    <property type="evidence" value="ECO:0007669"/>
    <property type="project" value="UniProtKB-KW"/>
</dbReference>
<dbReference type="AlphaFoldDB" id="A0A0S1STK9"/>
<dbReference type="Pfam" id="PF01071">
    <property type="entry name" value="GARS_A"/>
    <property type="match status" value="1"/>
</dbReference>
<organism evidence="9 10">
    <name type="scientific">Candidatus Peribacter riflensis</name>
    <dbReference type="NCBI Taxonomy" id="1735162"/>
    <lineage>
        <taxon>Bacteria</taxon>
        <taxon>Candidatus Peregrinibacteriota</taxon>
        <taxon>Candidatus Peribacteria</taxon>
        <taxon>Candidatus Peribacterales</taxon>
        <taxon>Candidatus Peribacteraceae</taxon>
        <taxon>Candidatus Peribacter</taxon>
    </lineage>
</organism>
<gene>
    <name evidence="9" type="ORF">PeribacterD1_0774</name>
</gene>
<dbReference type="Gene3D" id="3.90.600.10">
    <property type="entry name" value="Phosphoribosylglycinamide synthetase, C-terminal domain"/>
    <property type="match status" value="1"/>
</dbReference>
<accession>A0A0S1STK9</accession>
<dbReference type="STRING" id="1735162.PeribacterB2_0775"/>
<dbReference type="InterPro" id="IPR020561">
    <property type="entry name" value="PRibGlycinamid_synth_ATP-grasp"/>
</dbReference>
<keyword evidence="4" id="KW-0067">ATP-binding</keyword>
<evidence type="ECO:0000256" key="7">
    <source>
        <dbReference type="ARBA" id="ARBA00042864"/>
    </source>
</evidence>